<name>A0ABT5EIP2_9BACT</name>
<evidence type="ECO:0000259" key="1">
    <source>
        <dbReference type="SMART" id="SM00382"/>
    </source>
</evidence>
<dbReference type="Proteomes" id="UP001221411">
    <property type="component" value="Unassembled WGS sequence"/>
</dbReference>
<protein>
    <submittedName>
        <fullName evidence="2">Tetratricopeptide repeat protein</fullName>
    </submittedName>
</protein>
<dbReference type="Gene3D" id="3.40.50.300">
    <property type="entry name" value="P-loop containing nucleotide triphosphate hydrolases"/>
    <property type="match status" value="1"/>
</dbReference>
<comment type="caution">
    <text evidence="2">The sequence shown here is derived from an EMBL/GenBank/DDBJ whole genome shotgun (WGS) entry which is preliminary data.</text>
</comment>
<dbReference type="InterPro" id="IPR019734">
    <property type="entry name" value="TPR_rpt"/>
</dbReference>
<dbReference type="InterPro" id="IPR011990">
    <property type="entry name" value="TPR-like_helical_dom_sf"/>
</dbReference>
<dbReference type="SMART" id="SM00382">
    <property type="entry name" value="AAA"/>
    <property type="match status" value="1"/>
</dbReference>
<dbReference type="PANTHER" id="PTHR47691">
    <property type="entry name" value="REGULATOR-RELATED"/>
    <property type="match status" value="1"/>
</dbReference>
<sequence length="857" mass="92219">MPPRPGKTQSPRDGGPSRFVGREHALQKIADAFTRGRLVELIGPPGVGKTRLATEFARRTPPLSALRFCDLTEAASLSAFLFQVARCLGVPVPLDISPDELARRVREQVLAEDALLLVLDNFEQLPASADAALAAWFERPGARVLVTSRRRLAGAPATTISLAPLSTERRPGEPWSEAAELLVTRAAAFVRDAFDPQEDRATLEELARELDGLPLALELAASRFRMLAPKQVLARLSQRFRMLRRPDGTITRANLRESIEMSFVMLAPPEQDAFLASSVFRGGFSLDAADAVLGEEGESWPLDLLESLLDQSMLTVDQDPNERRYDLLICIREFAESELARREGGAARAAERHARYYVGLGERLVGSADAGARRALERERENLATIVHRRGLLGADLTLRAALVLAAPASGLPYITVEELLGGALGDDDAEGAPPLLVGRALLSRGTVRRFLGRMPESTADLDRARAIGESTGDRALLAESFAGLGNTLAGLGDWGRARAFFERALEACAEPKLRPRLLAMLANSFGGTDEYDRSIPLFRQCITESDRAGDESTSGTSRLALGVILLAAGDFDEAERLLGDALEALTRIGSPHWEGISLSYLARCKQERGDLTGALTLYSDAVARLDAAGVRRAQAVALYQFATALIEAGELSAAAKHLRAALPLARENCGEYEGVVLAAQGVVAARRGATGDAATLYRRAEASLSAYPKPMFLAAVRVLLGEDPPAAFATCSEVRLALRLRSPVPAPHTTPPLLLARDGSWFRAPGSDASIPLERRKAIRGVLRALARHREERPGEAASVAALVEAGWPGERILTSAAAERVYAAVATLRRLGLQGVIQQKAGGYLLSPEYPVVLS</sequence>
<dbReference type="InterPro" id="IPR027417">
    <property type="entry name" value="P-loop_NTPase"/>
</dbReference>
<dbReference type="EMBL" id="JAQNDO010000001">
    <property type="protein sequence ID" value="MDC0740620.1"/>
    <property type="molecule type" value="Genomic_DNA"/>
</dbReference>
<feature type="domain" description="AAA+ ATPase" evidence="1">
    <location>
        <begin position="35"/>
        <end position="167"/>
    </location>
</feature>
<dbReference type="Pfam" id="PF13401">
    <property type="entry name" value="AAA_22"/>
    <property type="match status" value="1"/>
</dbReference>
<reference evidence="2 3" key="1">
    <citation type="submission" date="2022-11" db="EMBL/GenBank/DDBJ databases">
        <title>Minimal conservation of predation-associated metabolite biosynthetic gene clusters underscores biosynthetic potential of Myxococcota including descriptions for ten novel species: Archangium lansinium sp. nov., Myxococcus landrumus sp. nov., Nannocystis bai.</title>
        <authorList>
            <person name="Ahearne A."/>
            <person name="Stevens C."/>
            <person name="Dowd S."/>
        </authorList>
    </citation>
    <scope>NUCLEOTIDE SEQUENCE [LARGE SCALE GENOMIC DNA]</scope>
    <source>
        <strain evidence="2 3">RJM3</strain>
    </source>
</reference>
<dbReference type="Gene3D" id="1.25.40.10">
    <property type="entry name" value="Tetratricopeptide repeat domain"/>
    <property type="match status" value="2"/>
</dbReference>
<dbReference type="SUPFAM" id="SSF48452">
    <property type="entry name" value="TPR-like"/>
    <property type="match status" value="2"/>
</dbReference>
<accession>A0ABT5EIP2</accession>
<dbReference type="PANTHER" id="PTHR47691:SF3">
    <property type="entry name" value="HTH-TYPE TRANSCRIPTIONAL REGULATOR RV0890C-RELATED"/>
    <property type="match status" value="1"/>
</dbReference>
<dbReference type="RefSeq" id="WP_271915820.1">
    <property type="nucleotide sequence ID" value="NZ_JAQNDO010000001.1"/>
</dbReference>
<dbReference type="SMART" id="SM00028">
    <property type="entry name" value="TPR"/>
    <property type="match status" value="6"/>
</dbReference>
<gene>
    <name evidence="2" type="ORF">POL67_04635</name>
</gene>
<organism evidence="2 3">
    <name type="scientific">Polyangium mundeleinium</name>
    <dbReference type="NCBI Taxonomy" id="2995306"/>
    <lineage>
        <taxon>Bacteria</taxon>
        <taxon>Pseudomonadati</taxon>
        <taxon>Myxococcota</taxon>
        <taxon>Polyangia</taxon>
        <taxon>Polyangiales</taxon>
        <taxon>Polyangiaceae</taxon>
        <taxon>Polyangium</taxon>
    </lineage>
</organism>
<evidence type="ECO:0000313" key="3">
    <source>
        <dbReference type="Proteomes" id="UP001221411"/>
    </source>
</evidence>
<evidence type="ECO:0000313" key="2">
    <source>
        <dbReference type="EMBL" id="MDC0740620.1"/>
    </source>
</evidence>
<dbReference type="InterPro" id="IPR049945">
    <property type="entry name" value="AAA_22"/>
</dbReference>
<dbReference type="InterPro" id="IPR003593">
    <property type="entry name" value="AAA+_ATPase"/>
</dbReference>
<dbReference type="Pfam" id="PF13424">
    <property type="entry name" value="TPR_12"/>
    <property type="match status" value="2"/>
</dbReference>
<proteinExistence type="predicted"/>
<dbReference type="SUPFAM" id="SSF52540">
    <property type="entry name" value="P-loop containing nucleoside triphosphate hydrolases"/>
    <property type="match status" value="1"/>
</dbReference>
<keyword evidence="3" id="KW-1185">Reference proteome</keyword>
<dbReference type="PRINTS" id="PR00364">
    <property type="entry name" value="DISEASERSIST"/>
</dbReference>